<dbReference type="GO" id="GO:0008484">
    <property type="term" value="F:sulfuric ester hydrolase activity"/>
    <property type="evidence" value="ECO:0007669"/>
    <property type="project" value="InterPro"/>
</dbReference>
<accession>A0A2T7PJF8</accession>
<sequence>MTGYYPIRMGLQHKSIRPSSPPIYPIELHPSAASSERWHLGFCNWKYTPIKRGFDSFYGYLYGSKDYYLHDAVDTFEPELKVSSWLRSGPLSLISSSVRLSRELDKNGFGFWNNDTVDTTVVDRYATVPARFERMYSRIRRKARRKYCGMVSALDEAVGNVTRALQTAGMMDNLLLVFTSDNGGAVYEGANNLPLRGAKTTLWEGGTRAAAFVFSKTLLQKRAYTHTGLFHAVDWFPTMAHVAGVPPSLTRNQDGVNQWDMLSKGRQSRRQEFLYNIDELDNNAAVRQVNNSPLPLYTFRRPNT</sequence>
<dbReference type="PANTHER" id="PTHR10342">
    <property type="entry name" value="ARYLSULFATASE"/>
    <property type="match status" value="1"/>
</dbReference>
<organism evidence="7 8">
    <name type="scientific">Pomacea canaliculata</name>
    <name type="common">Golden apple snail</name>
    <dbReference type="NCBI Taxonomy" id="400727"/>
    <lineage>
        <taxon>Eukaryota</taxon>
        <taxon>Metazoa</taxon>
        <taxon>Spiralia</taxon>
        <taxon>Lophotrochozoa</taxon>
        <taxon>Mollusca</taxon>
        <taxon>Gastropoda</taxon>
        <taxon>Caenogastropoda</taxon>
        <taxon>Architaenioglossa</taxon>
        <taxon>Ampullarioidea</taxon>
        <taxon>Ampullariidae</taxon>
        <taxon>Pomacea</taxon>
    </lineage>
</organism>
<evidence type="ECO:0000256" key="3">
    <source>
        <dbReference type="ARBA" id="ARBA00022723"/>
    </source>
</evidence>
<dbReference type="InterPro" id="IPR000917">
    <property type="entry name" value="Sulfatase_N"/>
</dbReference>
<evidence type="ECO:0000313" key="7">
    <source>
        <dbReference type="EMBL" id="PVD33548.1"/>
    </source>
</evidence>
<proteinExistence type="inferred from homology"/>
<dbReference type="InterPro" id="IPR017850">
    <property type="entry name" value="Alkaline_phosphatase_core_sf"/>
</dbReference>
<evidence type="ECO:0000256" key="4">
    <source>
        <dbReference type="ARBA" id="ARBA00022837"/>
    </source>
</evidence>
<comment type="similarity">
    <text evidence="2">Belongs to the sulfatase family.</text>
</comment>
<reference evidence="7 8" key="1">
    <citation type="submission" date="2018-04" db="EMBL/GenBank/DDBJ databases">
        <title>The genome of golden apple snail Pomacea canaliculata provides insight into stress tolerance and invasive adaptation.</title>
        <authorList>
            <person name="Liu C."/>
            <person name="Liu B."/>
            <person name="Ren Y."/>
            <person name="Zhang Y."/>
            <person name="Wang H."/>
            <person name="Li S."/>
            <person name="Jiang F."/>
            <person name="Yin L."/>
            <person name="Zhang G."/>
            <person name="Qian W."/>
            <person name="Fan W."/>
        </authorList>
    </citation>
    <scope>NUCLEOTIDE SEQUENCE [LARGE SCALE GENOMIC DNA]</scope>
    <source>
        <strain evidence="7">SZHN2017</strain>
        <tissue evidence="7">Muscle</tissue>
    </source>
</reference>
<evidence type="ECO:0000256" key="5">
    <source>
        <dbReference type="ARBA" id="ARBA00023180"/>
    </source>
</evidence>
<evidence type="ECO:0000256" key="1">
    <source>
        <dbReference type="ARBA" id="ARBA00001913"/>
    </source>
</evidence>
<evidence type="ECO:0000256" key="2">
    <source>
        <dbReference type="ARBA" id="ARBA00008779"/>
    </source>
</evidence>
<dbReference type="STRING" id="400727.A0A2T7PJF8"/>
<evidence type="ECO:0000313" key="8">
    <source>
        <dbReference type="Proteomes" id="UP000245119"/>
    </source>
</evidence>
<gene>
    <name evidence="7" type="ORF">C0Q70_04805</name>
</gene>
<dbReference type="Gene3D" id="3.40.720.10">
    <property type="entry name" value="Alkaline Phosphatase, subunit A"/>
    <property type="match status" value="1"/>
</dbReference>
<dbReference type="EMBL" id="PZQS01000003">
    <property type="protein sequence ID" value="PVD33548.1"/>
    <property type="molecule type" value="Genomic_DNA"/>
</dbReference>
<protein>
    <recommendedName>
        <fullName evidence="6">Sulfatase N-terminal domain-containing protein</fullName>
    </recommendedName>
</protein>
<dbReference type="InterPro" id="IPR047115">
    <property type="entry name" value="ARSB"/>
</dbReference>
<keyword evidence="4" id="KW-0106">Calcium</keyword>
<evidence type="ECO:0000259" key="6">
    <source>
        <dbReference type="Pfam" id="PF00884"/>
    </source>
</evidence>
<comment type="caution">
    <text evidence="7">The sequence shown here is derived from an EMBL/GenBank/DDBJ whole genome shotgun (WGS) entry which is preliminary data.</text>
</comment>
<dbReference type="Pfam" id="PF00884">
    <property type="entry name" value="Sulfatase"/>
    <property type="match status" value="1"/>
</dbReference>
<dbReference type="SUPFAM" id="SSF53649">
    <property type="entry name" value="Alkaline phosphatase-like"/>
    <property type="match status" value="1"/>
</dbReference>
<dbReference type="PANTHER" id="PTHR10342:SF274">
    <property type="entry name" value="ARYLSULFATASE B"/>
    <property type="match status" value="1"/>
</dbReference>
<feature type="domain" description="Sulfatase N-terminal" evidence="6">
    <location>
        <begin position="37"/>
        <end position="245"/>
    </location>
</feature>
<name>A0A2T7PJF8_POMCA</name>
<keyword evidence="5" id="KW-0325">Glycoprotein</keyword>
<dbReference type="GO" id="GO:0046872">
    <property type="term" value="F:metal ion binding"/>
    <property type="evidence" value="ECO:0007669"/>
    <property type="project" value="UniProtKB-KW"/>
</dbReference>
<comment type="cofactor">
    <cofactor evidence="1">
        <name>Ca(2+)</name>
        <dbReference type="ChEBI" id="CHEBI:29108"/>
    </cofactor>
</comment>
<dbReference type="Proteomes" id="UP000245119">
    <property type="component" value="Linkage Group LG3"/>
</dbReference>
<keyword evidence="3" id="KW-0479">Metal-binding</keyword>
<keyword evidence="8" id="KW-1185">Reference proteome</keyword>
<dbReference type="AlphaFoldDB" id="A0A2T7PJF8"/>
<dbReference type="OrthoDB" id="103349at2759"/>